<feature type="compositionally biased region" description="Basic and acidic residues" evidence="4">
    <location>
        <begin position="16"/>
        <end position="40"/>
    </location>
</feature>
<evidence type="ECO:0000256" key="1">
    <source>
        <dbReference type="ARBA" id="ARBA00023015"/>
    </source>
</evidence>
<reference evidence="6 7" key="1">
    <citation type="submission" date="2023-10" db="EMBL/GenBank/DDBJ databases">
        <authorList>
            <person name="Maclean D."/>
            <person name="Macfadyen A."/>
        </authorList>
    </citation>
    <scope>NUCLEOTIDE SEQUENCE [LARGE SCALE GENOMIC DNA]</scope>
</reference>
<evidence type="ECO:0000256" key="4">
    <source>
        <dbReference type="SAM" id="MobiDB-lite"/>
    </source>
</evidence>
<evidence type="ECO:0000313" key="6">
    <source>
        <dbReference type="EMBL" id="CAK0787242.1"/>
    </source>
</evidence>
<dbReference type="InterPro" id="IPR017930">
    <property type="entry name" value="Myb_dom"/>
</dbReference>
<feature type="region of interest" description="Disordered" evidence="4">
    <location>
        <begin position="199"/>
        <end position="250"/>
    </location>
</feature>
<feature type="compositionally biased region" description="Low complexity" evidence="4">
    <location>
        <begin position="590"/>
        <end position="603"/>
    </location>
</feature>
<dbReference type="InterPro" id="IPR044841">
    <property type="entry name" value="LUX/BOA-like"/>
</dbReference>
<dbReference type="GO" id="GO:0005634">
    <property type="term" value="C:nucleus"/>
    <property type="evidence" value="ECO:0007669"/>
    <property type="project" value="TreeGrafter"/>
</dbReference>
<dbReference type="Pfam" id="PF00249">
    <property type="entry name" value="Myb_DNA-binding"/>
    <property type="match status" value="1"/>
</dbReference>
<dbReference type="PANTHER" id="PTHR31442:SF29">
    <property type="entry name" value="HOMEODOMAIN-LIKE SUPERFAMILY PROTEIN"/>
    <property type="match status" value="1"/>
</dbReference>
<dbReference type="Gene3D" id="1.10.10.60">
    <property type="entry name" value="Homeodomain-like"/>
    <property type="match status" value="1"/>
</dbReference>
<dbReference type="SUPFAM" id="SSF46689">
    <property type="entry name" value="Homeodomain-like"/>
    <property type="match status" value="1"/>
</dbReference>
<evidence type="ECO:0000313" key="7">
    <source>
        <dbReference type="Proteomes" id="UP001314263"/>
    </source>
</evidence>
<dbReference type="InterPro" id="IPR001005">
    <property type="entry name" value="SANT/Myb"/>
</dbReference>
<feature type="compositionally biased region" description="Pro residues" evidence="4">
    <location>
        <begin position="143"/>
        <end position="158"/>
    </location>
</feature>
<accession>A0AAV1ILY5</accession>
<sequence>MSTRSSRRIASRRHQAMGDRGDDEASRQDQQHDTFPREGTADPDEGSGTRQRRSRVARRRQHEARRAEPGQPAAEHPGHAQAAQPESSAGPMDAGRQLPHSLSGAHTSAPGRSSGDLAAEAGPGAGAVEAEGAHAARAGRAPPRSPPKPGRPPLPPDLLRPQVAGLQGLSSVLAVSPPTSVPYPSLEALASIAEGIGTSGGGEAVDTDEGDLVSQQGKRRAEPDEAEEGLSETEGEGGSGDSRRAEGRHKRPRLVWTAELHARFMNAVNHLGVKNAVPKTILQLMNVEGMTRENVASHLQKYRLYLKRMAGYPPAARLPLDTLQQVQQAIQQQGHPPLFQQNIGGMPAAVGIGFPGYLPASTGAGPSATQWRPPLLPVPSEGPPASEAGPSLQPFPWLGGPFQGPGGFPPGMGMYGHMPAAFPSGAPEGGATPGYGWFWGMVGGPGQPAGGPGLHSAPLPASDVRATAVHAHAAAGTNPGAEQQQKRAATQGPSSGHLQQPAQGFSGAISEPGALLQPVSVQHAVSTAAHPQPMPRQAASGAPTAGQPAAGHAGPTLLQTGQPAIGHGAHVLLSAGQPAIGHGAHTLPTAGQPGHGHAAHALSSAAQPAIGHAAHALPSAQLPAAHHASEVPAQAAEHHGAAKPEGPHRHGGVAKAPDVSSGALQTAQHGEHPEAPWEHNLPHLQHPHRQTQAHAGAHIAQQHAETVSGQASEGEVGKGK</sequence>
<keyword evidence="7" id="KW-1185">Reference proteome</keyword>
<feature type="compositionally biased region" description="Basic residues" evidence="4">
    <location>
        <begin position="1"/>
        <end position="15"/>
    </location>
</feature>
<evidence type="ECO:0000256" key="2">
    <source>
        <dbReference type="ARBA" id="ARBA00023163"/>
    </source>
</evidence>
<dbReference type="Proteomes" id="UP001314263">
    <property type="component" value="Unassembled WGS sequence"/>
</dbReference>
<feature type="region of interest" description="Disordered" evidence="4">
    <location>
        <begin position="621"/>
        <end position="720"/>
    </location>
</feature>
<feature type="region of interest" description="Disordered" evidence="4">
    <location>
        <begin position="1"/>
        <end position="161"/>
    </location>
</feature>
<feature type="compositionally biased region" description="Polar residues" evidence="4">
    <location>
        <begin position="480"/>
        <end position="503"/>
    </location>
</feature>
<feature type="compositionally biased region" description="Basic residues" evidence="4">
    <location>
        <begin position="50"/>
        <end position="63"/>
    </location>
</feature>
<feature type="compositionally biased region" description="Acidic residues" evidence="4">
    <location>
        <begin position="224"/>
        <end position="235"/>
    </location>
</feature>
<dbReference type="NCBIfam" id="TIGR01557">
    <property type="entry name" value="myb_SHAQKYF"/>
    <property type="match status" value="1"/>
</dbReference>
<dbReference type="GO" id="GO:0003677">
    <property type="term" value="F:DNA binding"/>
    <property type="evidence" value="ECO:0007669"/>
    <property type="project" value="InterPro"/>
</dbReference>
<keyword evidence="2" id="KW-0804">Transcription</keyword>
<evidence type="ECO:0000256" key="3">
    <source>
        <dbReference type="ARBA" id="ARBA00023242"/>
    </source>
</evidence>
<gene>
    <name evidence="6" type="ORF">CVIRNUC_010459</name>
</gene>
<protein>
    <recommendedName>
        <fullName evidence="5">HTH myb-type domain-containing protein</fullName>
    </recommendedName>
</protein>
<dbReference type="PROSITE" id="PS51294">
    <property type="entry name" value="HTH_MYB"/>
    <property type="match status" value="1"/>
</dbReference>
<evidence type="ECO:0000259" key="5">
    <source>
        <dbReference type="PROSITE" id="PS51294"/>
    </source>
</evidence>
<dbReference type="FunFam" id="1.10.10.60:FF:000007">
    <property type="entry name" value="Two-component response regulator"/>
    <property type="match status" value="1"/>
</dbReference>
<feature type="compositionally biased region" description="Basic and acidic residues" evidence="4">
    <location>
        <begin position="636"/>
        <end position="648"/>
    </location>
</feature>
<dbReference type="InterPro" id="IPR006447">
    <property type="entry name" value="Myb_dom_plants"/>
</dbReference>
<dbReference type="InterPro" id="IPR009057">
    <property type="entry name" value="Homeodomain-like_sf"/>
</dbReference>
<feature type="compositionally biased region" description="Low complexity" evidence="4">
    <location>
        <begin position="692"/>
        <end position="704"/>
    </location>
</feature>
<feature type="compositionally biased region" description="Low complexity" evidence="4">
    <location>
        <begin position="118"/>
        <end position="142"/>
    </location>
</feature>
<feature type="region of interest" description="Disordered" evidence="4">
    <location>
        <begin position="364"/>
        <end position="389"/>
    </location>
</feature>
<feature type="region of interest" description="Disordered" evidence="4">
    <location>
        <begin position="580"/>
        <end position="603"/>
    </location>
</feature>
<feature type="domain" description="HTH myb-type" evidence="5">
    <location>
        <begin position="248"/>
        <end position="307"/>
    </location>
</feature>
<proteinExistence type="predicted"/>
<dbReference type="AlphaFoldDB" id="A0AAV1ILY5"/>
<feature type="region of interest" description="Disordered" evidence="4">
    <location>
        <begin position="469"/>
        <end position="562"/>
    </location>
</feature>
<name>A0AAV1ILY5_9CHLO</name>
<keyword evidence="3" id="KW-0539">Nucleus</keyword>
<dbReference type="GO" id="GO:0003700">
    <property type="term" value="F:DNA-binding transcription factor activity"/>
    <property type="evidence" value="ECO:0007669"/>
    <property type="project" value="InterPro"/>
</dbReference>
<keyword evidence="1" id="KW-0805">Transcription regulation</keyword>
<organism evidence="6 7">
    <name type="scientific">Coccomyxa viridis</name>
    <dbReference type="NCBI Taxonomy" id="1274662"/>
    <lineage>
        <taxon>Eukaryota</taxon>
        <taxon>Viridiplantae</taxon>
        <taxon>Chlorophyta</taxon>
        <taxon>core chlorophytes</taxon>
        <taxon>Trebouxiophyceae</taxon>
        <taxon>Trebouxiophyceae incertae sedis</taxon>
        <taxon>Coccomyxaceae</taxon>
        <taxon>Coccomyxa</taxon>
    </lineage>
</organism>
<comment type="caution">
    <text evidence="6">The sequence shown here is derived from an EMBL/GenBank/DDBJ whole genome shotgun (WGS) entry which is preliminary data.</text>
</comment>
<dbReference type="PANTHER" id="PTHR31442">
    <property type="entry name" value="HOMEODOMAIN-LIKE SUPERFAMILY PROTEIN-RELATED"/>
    <property type="match status" value="1"/>
</dbReference>
<dbReference type="EMBL" id="CAUYUE010000016">
    <property type="protein sequence ID" value="CAK0787242.1"/>
    <property type="molecule type" value="Genomic_DNA"/>
</dbReference>
<feature type="compositionally biased region" description="Basic and acidic residues" evidence="4">
    <location>
        <begin position="669"/>
        <end position="681"/>
    </location>
</feature>